<evidence type="ECO:0000256" key="4">
    <source>
        <dbReference type="ARBA" id="ARBA00022833"/>
    </source>
</evidence>
<evidence type="ECO:0000313" key="6">
    <source>
        <dbReference type="EMBL" id="KAF2292217.1"/>
    </source>
</evidence>
<dbReference type="InterPro" id="IPR052035">
    <property type="entry name" value="ZnF_BED_domain_contain"/>
</dbReference>
<proteinExistence type="predicted"/>
<accession>A0A6A6KUA2</accession>
<dbReference type="PANTHER" id="PTHR46481:SF10">
    <property type="entry name" value="ZINC FINGER BED DOMAIN-CONTAINING PROTEIN 39"/>
    <property type="match status" value="1"/>
</dbReference>
<dbReference type="InterPro" id="IPR012337">
    <property type="entry name" value="RNaseH-like_sf"/>
</dbReference>
<dbReference type="GO" id="GO:0005634">
    <property type="term" value="C:nucleus"/>
    <property type="evidence" value="ECO:0007669"/>
    <property type="project" value="UniProtKB-SubCell"/>
</dbReference>
<keyword evidence="7" id="KW-1185">Reference proteome</keyword>
<keyword evidence="5" id="KW-0539">Nucleus</keyword>
<comment type="subcellular location">
    <subcellularLocation>
        <location evidence="1">Nucleus</location>
    </subcellularLocation>
</comment>
<name>A0A6A6KUA2_HEVBR</name>
<evidence type="ECO:0000313" key="7">
    <source>
        <dbReference type="Proteomes" id="UP000467840"/>
    </source>
</evidence>
<sequence length="119" mass="13548">MVATRCGESEKQIGSYLWIKLNANNSNWNLQKCTLNFFDVPPPHTGVVICDVLQKYLVEWGIVDKVWTISIDNVTYNDAAIRMLKDNLAYKNSLTLNGKVVSCEVLCTYLKFVSARWVV</sequence>
<evidence type="ECO:0000256" key="5">
    <source>
        <dbReference type="ARBA" id="ARBA00023242"/>
    </source>
</evidence>
<gene>
    <name evidence="6" type="ORF">GH714_017072</name>
</gene>
<dbReference type="PANTHER" id="PTHR46481">
    <property type="entry name" value="ZINC FINGER BED DOMAIN-CONTAINING PROTEIN 4"/>
    <property type="match status" value="1"/>
</dbReference>
<evidence type="ECO:0000256" key="1">
    <source>
        <dbReference type="ARBA" id="ARBA00004123"/>
    </source>
</evidence>
<evidence type="ECO:0008006" key="8">
    <source>
        <dbReference type="Google" id="ProtNLM"/>
    </source>
</evidence>
<comment type="caution">
    <text evidence="6">The sequence shown here is derived from an EMBL/GenBank/DDBJ whole genome shotgun (WGS) entry which is preliminary data.</text>
</comment>
<evidence type="ECO:0000256" key="3">
    <source>
        <dbReference type="ARBA" id="ARBA00022771"/>
    </source>
</evidence>
<dbReference type="Proteomes" id="UP000467840">
    <property type="component" value="Chromosome 13"/>
</dbReference>
<evidence type="ECO:0000256" key="2">
    <source>
        <dbReference type="ARBA" id="ARBA00022723"/>
    </source>
</evidence>
<keyword evidence="3" id="KW-0863">Zinc-finger</keyword>
<dbReference type="SUPFAM" id="SSF53098">
    <property type="entry name" value="Ribonuclease H-like"/>
    <property type="match status" value="1"/>
</dbReference>
<keyword evidence="2" id="KW-0479">Metal-binding</keyword>
<organism evidence="6 7">
    <name type="scientific">Hevea brasiliensis</name>
    <name type="common">Para rubber tree</name>
    <name type="synonym">Siphonia brasiliensis</name>
    <dbReference type="NCBI Taxonomy" id="3981"/>
    <lineage>
        <taxon>Eukaryota</taxon>
        <taxon>Viridiplantae</taxon>
        <taxon>Streptophyta</taxon>
        <taxon>Embryophyta</taxon>
        <taxon>Tracheophyta</taxon>
        <taxon>Spermatophyta</taxon>
        <taxon>Magnoliopsida</taxon>
        <taxon>eudicotyledons</taxon>
        <taxon>Gunneridae</taxon>
        <taxon>Pentapetalae</taxon>
        <taxon>rosids</taxon>
        <taxon>fabids</taxon>
        <taxon>Malpighiales</taxon>
        <taxon>Euphorbiaceae</taxon>
        <taxon>Crotonoideae</taxon>
        <taxon>Micrandreae</taxon>
        <taxon>Hevea</taxon>
    </lineage>
</organism>
<dbReference type="EMBL" id="JAAGAX010000014">
    <property type="protein sequence ID" value="KAF2292217.1"/>
    <property type="molecule type" value="Genomic_DNA"/>
</dbReference>
<protein>
    <recommendedName>
        <fullName evidence="8">DUF659 domain-containing protein</fullName>
    </recommendedName>
</protein>
<dbReference type="GO" id="GO:0008270">
    <property type="term" value="F:zinc ion binding"/>
    <property type="evidence" value="ECO:0007669"/>
    <property type="project" value="UniProtKB-KW"/>
</dbReference>
<keyword evidence="4" id="KW-0862">Zinc</keyword>
<dbReference type="AlphaFoldDB" id="A0A6A6KUA2"/>
<reference evidence="6 7" key="1">
    <citation type="journal article" date="2020" name="Mol. Plant">
        <title>The Chromosome-Based Rubber Tree Genome Provides New Insights into Spurge Genome Evolution and Rubber Biosynthesis.</title>
        <authorList>
            <person name="Liu J."/>
            <person name="Shi C."/>
            <person name="Shi C.C."/>
            <person name="Li W."/>
            <person name="Zhang Q.J."/>
            <person name="Zhang Y."/>
            <person name="Li K."/>
            <person name="Lu H.F."/>
            <person name="Shi C."/>
            <person name="Zhu S.T."/>
            <person name="Xiao Z.Y."/>
            <person name="Nan H."/>
            <person name="Yue Y."/>
            <person name="Zhu X.G."/>
            <person name="Wu Y."/>
            <person name="Hong X.N."/>
            <person name="Fan G.Y."/>
            <person name="Tong Y."/>
            <person name="Zhang D."/>
            <person name="Mao C.L."/>
            <person name="Liu Y.L."/>
            <person name="Hao S.J."/>
            <person name="Liu W.Q."/>
            <person name="Lv M.Q."/>
            <person name="Zhang H.B."/>
            <person name="Liu Y."/>
            <person name="Hu-Tang G.R."/>
            <person name="Wang J.P."/>
            <person name="Wang J.H."/>
            <person name="Sun Y.H."/>
            <person name="Ni S.B."/>
            <person name="Chen W.B."/>
            <person name="Zhang X.C."/>
            <person name="Jiao Y.N."/>
            <person name="Eichler E.E."/>
            <person name="Li G.H."/>
            <person name="Liu X."/>
            <person name="Gao L.Z."/>
        </authorList>
    </citation>
    <scope>NUCLEOTIDE SEQUENCE [LARGE SCALE GENOMIC DNA]</scope>
    <source>
        <strain evidence="7">cv. GT1</strain>
        <tissue evidence="6">Leaf</tissue>
    </source>
</reference>